<evidence type="ECO:0000313" key="2">
    <source>
        <dbReference type="Proteomes" id="UP001055811"/>
    </source>
</evidence>
<name>A0ACB9AIL9_CICIN</name>
<keyword evidence="2" id="KW-1185">Reference proteome</keyword>
<dbReference type="Proteomes" id="UP001055811">
    <property type="component" value="Linkage Group LG07"/>
</dbReference>
<reference evidence="2" key="1">
    <citation type="journal article" date="2022" name="Mol. Ecol. Resour.">
        <title>The genomes of chicory, endive, great burdock and yacon provide insights into Asteraceae palaeo-polyploidization history and plant inulin production.</title>
        <authorList>
            <person name="Fan W."/>
            <person name="Wang S."/>
            <person name="Wang H."/>
            <person name="Wang A."/>
            <person name="Jiang F."/>
            <person name="Liu H."/>
            <person name="Zhao H."/>
            <person name="Xu D."/>
            <person name="Zhang Y."/>
        </authorList>
    </citation>
    <scope>NUCLEOTIDE SEQUENCE [LARGE SCALE GENOMIC DNA]</scope>
    <source>
        <strain evidence="2">cv. Punajuju</strain>
    </source>
</reference>
<accession>A0ACB9AIL9</accession>
<comment type="caution">
    <text evidence="1">The sequence shown here is derived from an EMBL/GenBank/DDBJ whole genome shotgun (WGS) entry which is preliminary data.</text>
</comment>
<protein>
    <submittedName>
        <fullName evidence="1">Uncharacterized protein</fullName>
    </submittedName>
</protein>
<reference evidence="1 2" key="2">
    <citation type="journal article" date="2022" name="Mol. Ecol. Resour.">
        <title>The genomes of chicory, endive, great burdock and yacon provide insights into Asteraceae paleo-polyploidization history and plant inulin production.</title>
        <authorList>
            <person name="Fan W."/>
            <person name="Wang S."/>
            <person name="Wang H."/>
            <person name="Wang A."/>
            <person name="Jiang F."/>
            <person name="Liu H."/>
            <person name="Zhao H."/>
            <person name="Xu D."/>
            <person name="Zhang Y."/>
        </authorList>
    </citation>
    <scope>NUCLEOTIDE SEQUENCE [LARGE SCALE GENOMIC DNA]</scope>
    <source>
        <strain evidence="2">cv. Punajuju</strain>
        <tissue evidence="1">Leaves</tissue>
    </source>
</reference>
<sequence>MDISSAIGKLRIHILVPEKLLSFTNVLIFFAKNLKSNSRLHFSRPYLLYFDAVECEAVKLARKNLVIRMWTTDDLENKEKEEFIAGGFGLCKLVDDEEVIDDLHNRGTTSVSDEEGPSIRFDTIEEQTKNIPGYGVIVKKDYVYIWLDFIVNGSKSGYILV</sequence>
<gene>
    <name evidence="1" type="ORF">L2E82_37446</name>
</gene>
<dbReference type="EMBL" id="CM042015">
    <property type="protein sequence ID" value="KAI3708280.1"/>
    <property type="molecule type" value="Genomic_DNA"/>
</dbReference>
<proteinExistence type="predicted"/>
<organism evidence="1 2">
    <name type="scientific">Cichorium intybus</name>
    <name type="common">Chicory</name>
    <dbReference type="NCBI Taxonomy" id="13427"/>
    <lineage>
        <taxon>Eukaryota</taxon>
        <taxon>Viridiplantae</taxon>
        <taxon>Streptophyta</taxon>
        <taxon>Embryophyta</taxon>
        <taxon>Tracheophyta</taxon>
        <taxon>Spermatophyta</taxon>
        <taxon>Magnoliopsida</taxon>
        <taxon>eudicotyledons</taxon>
        <taxon>Gunneridae</taxon>
        <taxon>Pentapetalae</taxon>
        <taxon>asterids</taxon>
        <taxon>campanulids</taxon>
        <taxon>Asterales</taxon>
        <taxon>Asteraceae</taxon>
        <taxon>Cichorioideae</taxon>
        <taxon>Cichorieae</taxon>
        <taxon>Cichoriinae</taxon>
        <taxon>Cichorium</taxon>
    </lineage>
</organism>
<evidence type="ECO:0000313" key="1">
    <source>
        <dbReference type="EMBL" id="KAI3708280.1"/>
    </source>
</evidence>